<comment type="caution">
    <text evidence="4">The sequence shown here is derived from an EMBL/GenBank/DDBJ whole genome shotgun (WGS) entry which is preliminary data.</text>
</comment>
<dbReference type="GO" id="GO:0016491">
    <property type="term" value="F:oxidoreductase activity"/>
    <property type="evidence" value="ECO:0007669"/>
    <property type="project" value="UniProtKB-KW"/>
</dbReference>
<evidence type="ECO:0000256" key="2">
    <source>
        <dbReference type="ARBA" id="ARBA00023002"/>
    </source>
</evidence>
<name>A0A9P9WSZ0_9PEZI</name>
<dbReference type="InterPro" id="IPR051609">
    <property type="entry name" value="NmrA/Isoflavone_reductase-like"/>
</dbReference>
<evidence type="ECO:0000259" key="3">
    <source>
        <dbReference type="Pfam" id="PF05368"/>
    </source>
</evidence>
<dbReference type="Pfam" id="PF05368">
    <property type="entry name" value="NmrA"/>
    <property type="match status" value="1"/>
</dbReference>
<dbReference type="CDD" id="cd05259">
    <property type="entry name" value="PCBER_SDR_a"/>
    <property type="match status" value="1"/>
</dbReference>
<keyword evidence="5" id="KW-1185">Reference proteome</keyword>
<dbReference type="SUPFAM" id="SSF51735">
    <property type="entry name" value="NAD(P)-binding Rossmann-fold domains"/>
    <property type="match status" value="1"/>
</dbReference>
<dbReference type="PANTHER" id="PTHR47706:SF9">
    <property type="entry name" value="NMRA-LIKE DOMAIN-CONTAINING PROTEIN-RELATED"/>
    <property type="match status" value="1"/>
</dbReference>
<keyword evidence="1" id="KW-0521">NADP</keyword>
<dbReference type="InterPro" id="IPR045312">
    <property type="entry name" value="PCBER-like"/>
</dbReference>
<evidence type="ECO:0000313" key="5">
    <source>
        <dbReference type="Proteomes" id="UP000829685"/>
    </source>
</evidence>
<evidence type="ECO:0000256" key="1">
    <source>
        <dbReference type="ARBA" id="ARBA00022857"/>
    </source>
</evidence>
<gene>
    <name evidence="4" type="ORF">JX265_003806</name>
</gene>
<dbReference type="PANTHER" id="PTHR47706">
    <property type="entry name" value="NMRA-LIKE FAMILY PROTEIN"/>
    <property type="match status" value="1"/>
</dbReference>
<reference evidence="4" key="1">
    <citation type="submission" date="2021-03" db="EMBL/GenBank/DDBJ databases">
        <title>Revisited historic fungal species revealed as producer of novel bioactive compounds through whole genome sequencing and comparative genomics.</title>
        <authorList>
            <person name="Vignolle G.A."/>
            <person name="Hochenegger N."/>
            <person name="Mach R.L."/>
            <person name="Mach-Aigner A.R."/>
            <person name="Javad Rahimi M."/>
            <person name="Salim K.A."/>
            <person name="Chan C.M."/>
            <person name="Lim L.B.L."/>
            <person name="Cai F."/>
            <person name="Druzhinina I.S."/>
            <person name="U'Ren J.M."/>
            <person name="Derntl C."/>
        </authorList>
    </citation>
    <scope>NUCLEOTIDE SEQUENCE</scope>
    <source>
        <strain evidence="4">TUCIM 5799</strain>
    </source>
</reference>
<feature type="domain" description="NmrA-like" evidence="3">
    <location>
        <begin position="6"/>
        <end position="232"/>
    </location>
</feature>
<accession>A0A9P9WSZ0</accession>
<dbReference type="Gene3D" id="3.90.25.10">
    <property type="entry name" value="UDP-galactose 4-epimerase, domain 1"/>
    <property type="match status" value="1"/>
</dbReference>
<dbReference type="InterPro" id="IPR008030">
    <property type="entry name" value="NmrA-like"/>
</dbReference>
<dbReference type="InterPro" id="IPR036291">
    <property type="entry name" value="NAD(P)-bd_dom_sf"/>
</dbReference>
<dbReference type="Gene3D" id="3.40.50.720">
    <property type="entry name" value="NAD(P)-binding Rossmann-like Domain"/>
    <property type="match status" value="1"/>
</dbReference>
<dbReference type="EMBL" id="JAFIMR010000006">
    <property type="protein sequence ID" value="KAI1877798.1"/>
    <property type="molecule type" value="Genomic_DNA"/>
</dbReference>
<dbReference type="AlphaFoldDB" id="A0A9P9WSZ0"/>
<dbReference type="OrthoDB" id="9974981at2759"/>
<proteinExistence type="predicted"/>
<organism evidence="4 5">
    <name type="scientific">Neoarthrinium moseri</name>
    <dbReference type="NCBI Taxonomy" id="1658444"/>
    <lineage>
        <taxon>Eukaryota</taxon>
        <taxon>Fungi</taxon>
        <taxon>Dikarya</taxon>
        <taxon>Ascomycota</taxon>
        <taxon>Pezizomycotina</taxon>
        <taxon>Sordariomycetes</taxon>
        <taxon>Xylariomycetidae</taxon>
        <taxon>Amphisphaeriales</taxon>
        <taxon>Apiosporaceae</taxon>
        <taxon>Neoarthrinium</taxon>
    </lineage>
</organism>
<keyword evidence="2" id="KW-0560">Oxidoreductase</keyword>
<protein>
    <recommendedName>
        <fullName evidence="3">NmrA-like domain-containing protein</fullName>
    </recommendedName>
</protein>
<sequence length="299" mass="32021">MADRIKKVAIFGASGNFGTPITAALVKAGFEVTIVTRPSSKSIFPNGIQVIRSEYTVAHLTAALAGQDAAISVVGPAAITSNVAMVEAAAEAGVKRFIVNDFGWGPDFASEPEFAAIGDTRHVAWDRAKQLAIENTGFTWTGITIGNPIDWALKRFPLMGFDVKDYTATIYDEGTEQFTGTTLSGIGQSVVGVLKRPDATANRFVKARSIQTCQNELLAAFQIVTGRRWEVHVGKVSDLRESGKQKHQDGAGGWVLDLLVFQLFEPGKGRCIVASHEDSDATLLGIPEETAEDIALKAL</sequence>
<evidence type="ECO:0000313" key="4">
    <source>
        <dbReference type="EMBL" id="KAI1877798.1"/>
    </source>
</evidence>
<dbReference type="Proteomes" id="UP000829685">
    <property type="component" value="Unassembled WGS sequence"/>
</dbReference>